<dbReference type="PANTHER" id="PTHR21342">
    <property type="entry name" value="PHOSPHOPANTETHEINE ADENYLYLTRANSFERASE"/>
    <property type="match status" value="1"/>
</dbReference>
<keyword evidence="5 9" id="KW-0067">ATP-binding</keyword>
<sequence length="167" mass="19197">MTIKAMYPGSFDPITNGHIYIAERAAAIFDELVVGVLINKNKKYTFSIEERESMTREALSHLPNVKVKSFDGLLVDFMRAERSRVIIRGLRALSDFEYEFQLALMNRQLAPEIETFFIVTDAKYSYLSSRVVKEVFHFGGSIKDMVPPGVFRRLRERFPPKDVIQGV</sequence>
<keyword evidence="12" id="KW-1185">Reference proteome</keyword>
<dbReference type="KEGG" id="tli:Tlie_1111"/>
<dbReference type="eggNOG" id="COG0669">
    <property type="taxonomic scope" value="Bacteria"/>
</dbReference>
<feature type="site" description="Transition state stabilizer" evidence="9">
    <location>
        <position position="18"/>
    </location>
</feature>
<feature type="binding site" evidence="9">
    <location>
        <position position="42"/>
    </location>
    <ligand>
        <name>substrate</name>
    </ligand>
</feature>
<feature type="binding site" evidence="9">
    <location>
        <begin position="89"/>
        <end position="91"/>
    </location>
    <ligand>
        <name>ATP</name>
        <dbReference type="ChEBI" id="CHEBI:30616"/>
    </ligand>
</feature>
<feature type="binding site" evidence="9">
    <location>
        <position position="10"/>
    </location>
    <ligand>
        <name>substrate</name>
    </ligand>
</feature>
<dbReference type="AlphaFoldDB" id="G7VAE4"/>
<evidence type="ECO:0000256" key="1">
    <source>
        <dbReference type="ARBA" id="ARBA00022490"/>
    </source>
</evidence>
<dbReference type="Gene3D" id="3.40.50.620">
    <property type="entry name" value="HUPs"/>
    <property type="match status" value="1"/>
</dbReference>
<comment type="pathway">
    <text evidence="9">Cofactor biosynthesis; coenzyme A biosynthesis; CoA from (R)-pantothenate: step 4/5.</text>
</comment>
<feature type="binding site" evidence="9">
    <location>
        <position position="74"/>
    </location>
    <ligand>
        <name>substrate</name>
    </ligand>
</feature>
<dbReference type="GO" id="GO:0015937">
    <property type="term" value="P:coenzyme A biosynthetic process"/>
    <property type="evidence" value="ECO:0007669"/>
    <property type="project" value="UniProtKB-UniRule"/>
</dbReference>
<protein>
    <recommendedName>
        <fullName evidence="9">Phosphopantetheine adenylyltransferase</fullName>
        <ecNumber evidence="9">2.7.7.3</ecNumber>
    </recommendedName>
    <alternativeName>
        <fullName evidence="9">Dephospho-CoA pyrophosphorylase</fullName>
    </alternativeName>
    <alternativeName>
        <fullName evidence="9">Pantetheine-phosphate adenylyltransferase</fullName>
        <shortName evidence="9">PPAT</shortName>
    </alternativeName>
</protein>
<dbReference type="InterPro" id="IPR014729">
    <property type="entry name" value="Rossmann-like_a/b/a_fold"/>
</dbReference>
<evidence type="ECO:0000259" key="10">
    <source>
        <dbReference type="Pfam" id="PF01467"/>
    </source>
</evidence>
<dbReference type="EC" id="2.7.7.3" evidence="9"/>
<dbReference type="STRING" id="580340.Tlie_1111"/>
<keyword evidence="6 9" id="KW-0460">Magnesium</keyword>
<dbReference type="PRINTS" id="PR01020">
    <property type="entry name" value="LPSBIOSNTHSS"/>
</dbReference>
<dbReference type="NCBIfam" id="TIGR01510">
    <property type="entry name" value="coaD_prev_kdtB"/>
    <property type="match status" value="1"/>
</dbReference>
<keyword evidence="7 9" id="KW-0173">Coenzyme A biosynthesis</keyword>
<feature type="binding site" evidence="9">
    <location>
        <position position="99"/>
    </location>
    <ligand>
        <name>ATP</name>
        <dbReference type="ChEBI" id="CHEBI:30616"/>
    </ligand>
</feature>
<evidence type="ECO:0000256" key="5">
    <source>
        <dbReference type="ARBA" id="ARBA00022840"/>
    </source>
</evidence>
<dbReference type="PANTHER" id="PTHR21342:SF1">
    <property type="entry name" value="PHOSPHOPANTETHEINE ADENYLYLTRANSFERASE"/>
    <property type="match status" value="1"/>
</dbReference>
<dbReference type="UniPathway" id="UPA00241">
    <property type="reaction ID" value="UER00355"/>
</dbReference>
<evidence type="ECO:0000256" key="2">
    <source>
        <dbReference type="ARBA" id="ARBA00022679"/>
    </source>
</evidence>
<name>G7VAE4_THELD</name>
<dbReference type="SUPFAM" id="SSF52374">
    <property type="entry name" value="Nucleotidylyl transferase"/>
    <property type="match status" value="1"/>
</dbReference>
<comment type="function">
    <text evidence="9">Reversibly transfers an adenylyl group from ATP to 4'-phosphopantetheine, yielding dephospho-CoA (dPCoA) and pyrophosphate.</text>
</comment>
<dbReference type="EMBL" id="CP003096">
    <property type="protein sequence ID" value="AER66844.1"/>
    <property type="molecule type" value="Genomic_DNA"/>
</dbReference>
<dbReference type="CDD" id="cd02163">
    <property type="entry name" value="PPAT"/>
    <property type="match status" value="1"/>
</dbReference>
<evidence type="ECO:0000256" key="7">
    <source>
        <dbReference type="ARBA" id="ARBA00022993"/>
    </source>
</evidence>
<comment type="similarity">
    <text evidence="9">Belongs to the bacterial CoaD family.</text>
</comment>
<feature type="binding site" evidence="9">
    <location>
        <begin position="124"/>
        <end position="130"/>
    </location>
    <ligand>
        <name>ATP</name>
        <dbReference type="ChEBI" id="CHEBI:30616"/>
    </ligand>
</feature>
<comment type="cofactor">
    <cofactor evidence="9">
        <name>Mg(2+)</name>
        <dbReference type="ChEBI" id="CHEBI:18420"/>
    </cofactor>
</comment>
<dbReference type="InterPro" id="IPR001980">
    <property type="entry name" value="PPAT"/>
</dbReference>
<evidence type="ECO:0000256" key="9">
    <source>
        <dbReference type="HAMAP-Rule" id="MF_00151"/>
    </source>
</evidence>
<comment type="subcellular location">
    <subcellularLocation>
        <location evidence="9">Cytoplasm</location>
    </subcellularLocation>
</comment>
<organism evidence="11 12">
    <name type="scientific">Thermovirga lienii (strain ATCC BAA-1197 / DSM 17291 / Cas60314)</name>
    <dbReference type="NCBI Taxonomy" id="580340"/>
    <lineage>
        <taxon>Bacteria</taxon>
        <taxon>Thermotogati</taxon>
        <taxon>Synergistota</taxon>
        <taxon>Synergistia</taxon>
        <taxon>Synergistales</taxon>
        <taxon>Thermovirgaceae</taxon>
        <taxon>Thermovirga</taxon>
    </lineage>
</organism>
<dbReference type="GO" id="GO:0005737">
    <property type="term" value="C:cytoplasm"/>
    <property type="evidence" value="ECO:0007669"/>
    <property type="project" value="UniProtKB-SubCell"/>
</dbReference>
<feature type="binding site" evidence="9">
    <location>
        <position position="88"/>
    </location>
    <ligand>
        <name>substrate</name>
    </ligand>
</feature>
<evidence type="ECO:0000256" key="6">
    <source>
        <dbReference type="ARBA" id="ARBA00022842"/>
    </source>
</evidence>
<keyword evidence="4 9" id="KW-0547">Nucleotide-binding</keyword>
<feature type="binding site" evidence="9">
    <location>
        <begin position="10"/>
        <end position="11"/>
    </location>
    <ligand>
        <name>ATP</name>
        <dbReference type="ChEBI" id="CHEBI:30616"/>
    </ligand>
</feature>
<keyword evidence="1 9" id="KW-0963">Cytoplasm</keyword>
<dbReference type="InterPro" id="IPR004821">
    <property type="entry name" value="Cyt_trans-like"/>
</dbReference>
<feature type="domain" description="Cytidyltransferase-like" evidence="10">
    <location>
        <begin position="6"/>
        <end position="134"/>
    </location>
</feature>
<keyword evidence="2 9" id="KW-0808">Transferase</keyword>
<comment type="catalytic activity">
    <reaction evidence="8 9">
        <text>(R)-4'-phosphopantetheine + ATP + H(+) = 3'-dephospho-CoA + diphosphate</text>
        <dbReference type="Rhea" id="RHEA:19801"/>
        <dbReference type="ChEBI" id="CHEBI:15378"/>
        <dbReference type="ChEBI" id="CHEBI:30616"/>
        <dbReference type="ChEBI" id="CHEBI:33019"/>
        <dbReference type="ChEBI" id="CHEBI:57328"/>
        <dbReference type="ChEBI" id="CHEBI:61723"/>
        <dbReference type="EC" id="2.7.7.3"/>
    </reaction>
</comment>
<evidence type="ECO:0000256" key="4">
    <source>
        <dbReference type="ARBA" id="ARBA00022741"/>
    </source>
</evidence>
<feature type="binding site" evidence="9">
    <location>
        <position position="18"/>
    </location>
    <ligand>
        <name>ATP</name>
        <dbReference type="ChEBI" id="CHEBI:30616"/>
    </ligand>
</feature>
<dbReference type="GO" id="GO:0005524">
    <property type="term" value="F:ATP binding"/>
    <property type="evidence" value="ECO:0007669"/>
    <property type="project" value="UniProtKB-KW"/>
</dbReference>
<evidence type="ECO:0000256" key="8">
    <source>
        <dbReference type="ARBA" id="ARBA00029346"/>
    </source>
</evidence>
<dbReference type="Proteomes" id="UP000005868">
    <property type="component" value="Chromosome"/>
</dbReference>
<comment type="subunit">
    <text evidence="9">Homohexamer.</text>
</comment>
<evidence type="ECO:0000313" key="11">
    <source>
        <dbReference type="EMBL" id="AER66844.1"/>
    </source>
</evidence>
<gene>
    <name evidence="9" type="primary">coaD</name>
    <name evidence="11" type="ordered locus">Tlie_1111</name>
</gene>
<reference evidence="11 12" key="2">
    <citation type="journal article" date="2012" name="Stand. Genomic Sci.">
        <title>Genome sequence of the moderately thermophilic, amino-acid-degrading and sulfur-reducing bacterium Thermovirga lienii type strain (Cas60314(T)).</title>
        <authorList>
            <person name="Goker M."/>
            <person name="Saunders E."/>
            <person name="Lapidus A."/>
            <person name="Nolan M."/>
            <person name="Lucas S."/>
            <person name="Hammon N."/>
            <person name="Deshpande S."/>
            <person name="Cheng J.F."/>
            <person name="Han C."/>
            <person name="Tapia R."/>
            <person name="Goodwin L.A."/>
            <person name="Pitluck S."/>
            <person name="Liolios K."/>
            <person name="Mavromatis K."/>
            <person name="Pagani I."/>
            <person name="Ivanova N."/>
            <person name="Mikhailova N."/>
            <person name="Pati A."/>
            <person name="Chen A."/>
            <person name="Palaniappan K."/>
            <person name="Land M."/>
            <person name="Chang Y.J."/>
            <person name="Jeffries C.D."/>
            <person name="Brambilla E.M."/>
            <person name="Rohde M."/>
            <person name="Spring S."/>
            <person name="Detter J.C."/>
            <person name="Woyke T."/>
            <person name="Bristow J."/>
            <person name="Eisen J.A."/>
            <person name="Markowitz V."/>
            <person name="Hugenholtz P."/>
            <person name="Kyrpides N.C."/>
            <person name="Klenk H.P."/>
        </authorList>
    </citation>
    <scope>NUCLEOTIDE SEQUENCE [LARGE SCALE GENOMIC DNA]</scope>
    <source>
        <strain evidence="12">ATCC BAA-1197 / DSM 17291 / Cas60314</strain>
    </source>
</reference>
<proteinExistence type="inferred from homology"/>
<dbReference type="OrthoDB" id="9806661at2"/>
<dbReference type="NCBIfam" id="TIGR00125">
    <property type="entry name" value="cyt_tran_rel"/>
    <property type="match status" value="1"/>
</dbReference>
<dbReference type="GO" id="GO:0004595">
    <property type="term" value="F:pantetheine-phosphate adenylyltransferase activity"/>
    <property type="evidence" value="ECO:0007669"/>
    <property type="project" value="UniProtKB-UniRule"/>
</dbReference>
<dbReference type="HAMAP" id="MF_00151">
    <property type="entry name" value="PPAT_bact"/>
    <property type="match status" value="1"/>
</dbReference>
<dbReference type="HOGENOM" id="CLU_100149_0_1_0"/>
<evidence type="ECO:0000313" key="12">
    <source>
        <dbReference type="Proteomes" id="UP000005868"/>
    </source>
</evidence>
<dbReference type="Pfam" id="PF01467">
    <property type="entry name" value="CTP_transf_like"/>
    <property type="match status" value="1"/>
</dbReference>
<evidence type="ECO:0000256" key="3">
    <source>
        <dbReference type="ARBA" id="ARBA00022695"/>
    </source>
</evidence>
<keyword evidence="3 9" id="KW-0548">Nucleotidyltransferase</keyword>
<reference evidence="12" key="1">
    <citation type="submission" date="2011-10" db="EMBL/GenBank/DDBJ databases">
        <title>The complete genome of chromosome of Thermovirga lienii DSM 17291.</title>
        <authorList>
            <consortium name="US DOE Joint Genome Institute (JGI-PGF)"/>
            <person name="Lucas S."/>
            <person name="Copeland A."/>
            <person name="Lapidus A."/>
            <person name="Glavina del Rio T."/>
            <person name="Dalin E."/>
            <person name="Tice H."/>
            <person name="Bruce D."/>
            <person name="Goodwin L."/>
            <person name="Pitluck S."/>
            <person name="Peters L."/>
            <person name="Mikhailova N."/>
            <person name="Saunders E."/>
            <person name="Kyrpides N."/>
            <person name="Mavromatis K."/>
            <person name="Ivanova N."/>
            <person name="Last F.I."/>
            <person name="Brettin T."/>
            <person name="Detter J.C."/>
            <person name="Han C."/>
            <person name="Larimer F."/>
            <person name="Land M."/>
            <person name="Hauser L."/>
            <person name="Markowitz V."/>
            <person name="Cheng J.-F."/>
            <person name="Hugenholtz P."/>
            <person name="Woyke T."/>
            <person name="Wu D."/>
            <person name="Spring S."/>
            <person name="Schroeder M."/>
            <person name="Brambilla E.-M."/>
            <person name="Klenk H.-P."/>
            <person name="Eisen J.A."/>
        </authorList>
    </citation>
    <scope>NUCLEOTIDE SEQUENCE [LARGE SCALE GENOMIC DNA]</scope>
    <source>
        <strain evidence="12">ATCC BAA-1197 / DSM 17291 / Cas60314</strain>
    </source>
</reference>
<accession>G7VAE4</accession>